<dbReference type="InterPro" id="IPR050275">
    <property type="entry name" value="PGM_Phosphatase"/>
</dbReference>
<feature type="active site" description="Proton donor/acceptor" evidence="3">
    <location>
        <position position="86"/>
    </location>
</feature>
<name>A0A7W3JNN6_9MICO</name>
<feature type="active site" description="Tele-phosphohistidine intermediate" evidence="3">
    <location>
        <position position="9"/>
    </location>
</feature>
<gene>
    <name evidence="5" type="ORF">FHX48_001276</name>
</gene>
<dbReference type="InterPro" id="IPR001345">
    <property type="entry name" value="PG/BPGM_mutase_AS"/>
</dbReference>
<keyword evidence="1" id="KW-0324">Glycolysis</keyword>
<dbReference type="RefSeq" id="WP_167049838.1">
    <property type="nucleotide sequence ID" value="NZ_JAAOZB010000002.1"/>
</dbReference>
<keyword evidence="2 5" id="KW-0413">Isomerase</keyword>
<dbReference type="GO" id="GO:0004619">
    <property type="term" value="F:phosphoglycerate mutase activity"/>
    <property type="evidence" value="ECO:0007669"/>
    <property type="project" value="UniProtKB-EC"/>
</dbReference>
<dbReference type="PANTHER" id="PTHR48100:SF1">
    <property type="entry name" value="HISTIDINE PHOSPHATASE FAMILY PROTEIN-RELATED"/>
    <property type="match status" value="1"/>
</dbReference>
<evidence type="ECO:0000256" key="3">
    <source>
        <dbReference type="PIRSR" id="PIRSR613078-1"/>
    </source>
</evidence>
<protein>
    <submittedName>
        <fullName evidence="5">Putative phosphoglycerate mutase</fullName>
        <ecNumber evidence="5">5.4.2.12</ecNumber>
    </submittedName>
</protein>
<evidence type="ECO:0000256" key="1">
    <source>
        <dbReference type="ARBA" id="ARBA00023152"/>
    </source>
</evidence>
<evidence type="ECO:0000313" key="6">
    <source>
        <dbReference type="Proteomes" id="UP000526083"/>
    </source>
</evidence>
<keyword evidence="6" id="KW-1185">Reference proteome</keyword>
<dbReference type="InterPro" id="IPR029033">
    <property type="entry name" value="His_PPase_superfam"/>
</dbReference>
<comment type="caution">
    <text evidence="5">The sequence shown here is derived from an EMBL/GenBank/DDBJ whole genome shotgun (WGS) entry which is preliminary data.</text>
</comment>
<dbReference type="SMART" id="SM00855">
    <property type="entry name" value="PGAM"/>
    <property type="match status" value="1"/>
</dbReference>
<feature type="binding site" evidence="4">
    <location>
        <begin position="86"/>
        <end position="89"/>
    </location>
    <ligand>
        <name>substrate</name>
    </ligand>
</feature>
<sequence length="200" mass="21805">MTYVTLVRHGETEWNRALRVQGTTDIPLNDTGRAQALQAAVALRGALGEGPVFLASSDLSRARETAEIIGSELGLEGPRQYPGLRERAYGEGEGLTAAEFAERWGPWHSADVPGSENRDDLRERAVRGLLEVVEHSRAESSPAAIPVIIVSHGALIREVIRHATGGLLPPDGSRLANGSQWHFLVERDRLRFLADDLVFA</sequence>
<dbReference type="Pfam" id="PF00300">
    <property type="entry name" value="His_Phos_1"/>
    <property type="match status" value="1"/>
</dbReference>
<dbReference type="PROSITE" id="PS00175">
    <property type="entry name" value="PG_MUTASE"/>
    <property type="match status" value="1"/>
</dbReference>
<accession>A0A7W3JNN6</accession>
<dbReference type="AlphaFoldDB" id="A0A7W3JNN6"/>
<dbReference type="GO" id="GO:0016791">
    <property type="term" value="F:phosphatase activity"/>
    <property type="evidence" value="ECO:0007669"/>
    <property type="project" value="TreeGrafter"/>
</dbReference>
<dbReference type="Proteomes" id="UP000526083">
    <property type="component" value="Unassembled WGS sequence"/>
</dbReference>
<reference evidence="5 6" key="1">
    <citation type="submission" date="2020-07" db="EMBL/GenBank/DDBJ databases">
        <title>Sequencing the genomes of 1000 actinobacteria strains.</title>
        <authorList>
            <person name="Klenk H.-P."/>
        </authorList>
    </citation>
    <scope>NUCLEOTIDE SEQUENCE [LARGE SCALE GENOMIC DNA]</scope>
    <source>
        <strain evidence="5 6">DSM 27576</strain>
    </source>
</reference>
<dbReference type="EC" id="5.4.2.12" evidence="5"/>
<feature type="binding site" evidence="4">
    <location>
        <position position="61"/>
    </location>
    <ligand>
        <name>substrate</name>
    </ligand>
</feature>
<feature type="binding site" evidence="4">
    <location>
        <begin position="8"/>
        <end position="15"/>
    </location>
    <ligand>
        <name>substrate</name>
    </ligand>
</feature>
<dbReference type="InterPro" id="IPR013078">
    <property type="entry name" value="His_Pase_superF_clade-1"/>
</dbReference>
<organism evidence="5 6">
    <name type="scientific">Microbacterium halimionae</name>
    <dbReference type="NCBI Taxonomy" id="1526413"/>
    <lineage>
        <taxon>Bacteria</taxon>
        <taxon>Bacillati</taxon>
        <taxon>Actinomycetota</taxon>
        <taxon>Actinomycetes</taxon>
        <taxon>Micrococcales</taxon>
        <taxon>Microbacteriaceae</taxon>
        <taxon>Microbacterium</taxon>
    </lineage>
</organism>
<evidence type="ECO:0000256" key="4">
    <source>
        <dbReference type="PIRSR" id="PIRSR613078-2"/>
    </source>
</evidence>
<dbReference type="EMBL" id="JACGWY010000002">
    <property type="protein sequence ID" value="MBA8816203.1"/>
    <property type="molecule type" value="Genomic_DNA"/>
</dbReference>
<dbReference type="GO" id="GO:0005737">
    <property type="term" value="C:cytoplasm"/>
    <property type="evidence" value="ECO:0007669"/>
    <property type="project" value="TreeGrafter"/>
</dbReference>
<evidence type="ECO:0000313" key="5">
    <source>
        <dbReference type="EMBL" id="MBA8816203.1"/>
    </source>
</evidence>
<dbReference type="CDD" id="cd07067">
    <property type="entry name" value="HP_PGM_like"/>
    <property type="match status" value="1"/>
</dbReference>
<proteinExistence type="predicted"/>
<dbReference type="Gene3D" id="3.40.50.1240">
    <property type="entry name" value="Phosphoglycerate mutase-like"/>
    <property type="match status" value="1"/>
</dbReference>
<dbReference type="SUPFAM" id="SSF53254">
    <property type="entry name" value="Phosphoglycerate mutase-like"/>
    <property type="match status" value="1"/>
</dbReference>
<dbReference type="PANTHER" id="PTHR48100">
    <property type="entry name" value="BROAD-SPECIFICITY PHOSPHATASE YOR283W-RELATED"/>
    <property type="match status" value="1"/>
</dbReference>
<evidence type="ECO:0000256" key="2">
    <source>
        <dbReference type="ARBA" id="ARBA00023235"/>
    </source>
</evidence>